<dbReference type="PROSITE" id="PS50943">
    <property type="entry name" value="HTH_CROC1"/>
    <property type="match status" value="1"/>
</dbReference>
<dbReference type="InterPro" id="IPR010982">
    <property type="entry name" value="Lambda_DNA-bd_dom_sf"/>
</dbReference>
<dbReference type="RefSeq" id="WP_253332115.1">
    <property type="nucleotide sequence ID" value="NZ_JAMYXC010000155.1"/>
</dbReference>
<reference evidence="2" key="1">
    <citation type="submission" date="2022-06" db="EMBL/GenBank/DDBJ databases">
        <title>Limimaricola sediminis sp. nov., isolated from an intertidal sediment.</title>
        <authorList>
            <person name="Shao X."/>
        </authorList>
    </citation>
    <scope>NUCLEOTIDE SEQUENCE</scope>
    <source>
        <strain evidence="2">ASW11-118</strain>
    </source>
</reference>
<proteinExistence type="predicted"/>
<gene>
    <name evidence="2" type="ORF">NHG85_10305</name>
</gene>
<dbReference type="Proteomes" id="UP001139477">
    <property type="component" value="Unassembled WGS sequence"/>
</dbReference>
<dbReference type="EMBL" id="JAMYXC010000155">
    <property type="protein sequence ID" value="MCP1168911.1"/>
    <property type="molecule type" value="Genomic_DNA"/>
</dbReference>
<accession>A0A9X2FPE0</accession>
<comment type="caution">
    <text evidence="2">The sequence shown here is derived from an EMBL/GenBank/DDBJ whole genome shotgun (WGS) entry which is preliminary data.</text>
</comment>
<evidence type="ECO:0000313" key="3">
    <source>
        <dbReference type="Proteomes" id="UP001139477"/>
    </source>
</evidence>
<dbReference type="InterPro" id="IPR001387">
    <property type="entry name" value="Cro/C1-type_HTH"/>
</dbReference>
<sequence>MSKPLKQCTERKRTVQINGDKLRRLRQEAGLTQAQLARKSGLDEKTIYNAEKSPRDNVRHEVQTVRDLAEVFGLEAGDIMMPEAGGVDPLYAHQAAGGNVVCAPKTTPLKSLQDTKQARKAMAADDRAETLRNKAKAHADDMWNLGLHDGLNCSVEAIDYGLLQKIEERTRIHRENADPENVITTFDQVNAAANSPFQLNYPGNWEYKLGFIEALLTLRDIGGSAPAAQPAAAAPARKSMF</sequence>
<protein>
    <submittedName>
        <fullName evidence="2">Helix-turn-helix domain-containing protein</fullName>
    </submittedName>
</protein>
<dbReference type="AlphaFoldDB" id="A0A9X2FPE0"/>
<dbReference type="GO" id="GO:0003677">
    <property type="term" value="F:DNA binding"/>
    <property type="evidence" value="ECO:0007669"/>
    <property type="project" value="InterPro"/>
</dbReference>
<evidence type="ECO:0000313" key="2">
    <source>
        <dbReference type="EMBL" id="MCP1168911.1"/>
    </source>
</evidence>
<dbReference type="Gene3D" id="1.10.260.40">
    <property type="entry name" value="lambda repressor-like DNA-binding domains"/>
    <property type="match status" value="1"/>
</dbReference>
<dbReference type="SMART" id="SM00530">
    <property type="entry name" value="HTH_XRE"/>
    <property type="match status" value="1"/>
</dbReference>
<dbReference type="SUPFAM" id="SSF47413">
    <property type="entry name" value="lambda repressor-like DNA-binding domains"/>
    <property type="match status" value="1"/>
</dbReference>
<keyword evidence="3" id="KW-1185">Reference proteome</keyword>
<name>A0A9X2FPE0_9RHOB</name>
<dbReference type="Pfam" id="PF13560">
    <property type="entry name" value="HTH_31"/>
    <property type="match status" value="1"/>
</dbReference>
<evidence type="ECO:0000259" key="1">
    <source>
        <dbReference type="PROSITE" id="PS50943"/>
    </source>
</evidence>
<organism evidence="2 3">
    <name type="scientific">Limimaricola litoreus</name>
    <dbReference type="NCBI Taxonomy" id="2955316"/>
    <lineage>
        <taxon>Bacteria</taxon>
        <taxon>Pseudomonadati</taxon>
        <taxon>Pseudomonadota</taxon>
        <taxon>Alphaproteobacteria</taxon>
        <taxon>Rhodobacterales</taxon>
        <taxon>Paracoccaceae</taxon>
        <taxon>Limimaricola</taxon>
    </lineage>
</organism>
<dbReference type="CDD" id="cd00093">
    <property type="entry name" value="HTH_XRE"/>
    <property type="match status" value="1"/>
</dbReference>
<feature type="domain" description="HTH cro/C1-type" evidence="1">
    <location>
        <begin position="22"/>
        <end position="79"/>
    </location>
</feature>